<dbReference type="InterPro" id="IPR045358">
    <property type="entry name" value="Ty3_capsid"/>
</dbReference>
<sequence length="294" mass="34189">MLIRSPGYMAELDAHMKAEKESTKIENELREKAEARQLIGKEAIHRETHTFLMHATIGPYSGSKNPSRIKYFISEILRISERFSLNDTQLITLSGRNMTGRAEEWFHAYRCSAKCRDETFQQFTHHLIHHFAGANDKQQQVEDIVNLKQNNRVIEYSSHFESFLQKLPKDFFTEEQKVIFYISGLKPKIKIEVQHEHPLTLIEAIEISQVYENIIKVGSFGNNQVKKTVELDPQRKVECRKYSDQNERTGHDEMKIGSVNIEYQGNKKYICYNCSKEGHFASQCLESALTQNVK</sequence>
<proteinExistence type="predicted"/>
<dbReference type="GO" id="GO:0008270">
    <property type="term" value="F:zinc ion binding"/>
    <property type="evidence" value="ECO:0007669"/>
    <property type="project" value="UniProtKB-KW"/>
</dbReference>
<dbReference type="GeneID" id="2899996"/>
<dbReference type="OrthoDB" id="10466568at2759"/>
<dbReference type="SMART" id="SM00343">
    <property type="entry name" value="ZnF_C2HC"/>
    <property type="match status" value="1"/>
</dbReference>
<keyword evidence="1" id="KW-0863">Zinc-finger</keyword>
<dbReference type="eggNOG" id="KOG0017">
    <property type="taxonomic scope" value="Eukaryota"/>
</dbReference>
<dbReference type="GO" id="GO:0003676">
    <property type="term" value="F:nucleic acid binding"/>
    <property type="evidence" value="ECO:0007669"/>
    <property type="project" value="InterPro"/>
</dbReference>
<dbReference type="AlphaFoldDB" id="Q6BV11"/>
<dbReference type="KEGG" id="dha:DEHA2C06226g"/>
<evidence type="ECO:0000259" key="2">
    <source>
        <dbReference type="PROSITE" id="PS50158"/>
    </source>
</evidence>
<dbReference type="RefSeq" id="XP_457958.1">
    <property type="nucleotide sequence ID" value="XM_457958.1"/>
</dbReference>
<reference evidence="3 4" key="1">
    <citation type="journal article" date="2004" name="Nature">
        <title>Genome evolution in yeasts.</title>
        <authorList>
            <consortium name="Genolevures"/>
            <person name="Dujon B."/>
            <person name="Sherman D."/>
            <person name="Fischer G."/>
            <person name="Durrens P."/>
            <person name="Casaregola S."/>
            <person name="Lafontaine I."/>
            <person name="de Montigny J."/>
            <person name="Marck C."/>
            <person name="Neuveglise C."/>
            <person name="Talla E."/>
            <person name="Goffard N."/>
            <person name="Frangeul L."/>
            <person name="Aigle M."/>
            <person name="Anthouard V."/>
            <person name="Babour A."/>
            <person name="Barbe V."/>
            <person name="Barnay S."/>
            <person name="Blanchin S."/>
            <person name="Beckerich J.M."/>
            <person name="Beyne E."/>
            <person name="Bleykasten C."/>
            <person name="Boisrame A."/>
            <person name="Boyer J."/>
            <person name="Cattolico L."/>
            <person name="Confanioleri F."/>
            <person name="de Daruvar A."/>
            <person name="Despons L."/>
            <person name="Fabre E."/>
            <person name="Fairhead C."/>
            <person name="Ferry-Dumazet H."/>
            <person name="Groppi A."/>
            <person name="Hantraye F."/>
            <person name="Hennequin C."/>
            <person name="Jauniaux N."/>
            <person name="Joyet P."/>
            <person name="Kachouri R."/>
            <person name="Kerrest A."/>
            <person name="Koszul R."/>
            <person name="Lemaire M."/>
            <person name="Lesur I."/>
            <person name="Ma L."/>
            <person name="Muller H."/>
            <person name="Nicaud J.M."/>
            <person name="Nikolski M."/>
            <person name="Oztas S."/>
            <person name="Ozier-Kalogeropoulos O."/>
            <person name="Pellenz S."/>
            <person name="Potier S."/>
            <person name="Richard G.F."/>
            <person name="Straub M.L."/>
            <person name="Suleau A."/>
            <person name="Swennene D."/>
            <person name="Tekaia F."/>
            <person name="Wesolowski-Louvel M."/>
            <person name="Westhof E."/>
            <person name="Wirth B."/>
            <person name="Zeniou-Meyer M."/>
            <person name="Zivanovic I."/>
            <person name="Bolotin-Fukuhara M."/>
            <person name="Thierry A."/>
            <person name="Bouchier C."/>
            <person name="Caudron B."/>
            <person name="Scarpelli C."/>
            <person name="Gaillardin C."/>
            <person name="Weissenbach J."/>
            <person name="Wincker P."/>
            <person name="Souciet J.L."/>
        </authorList>
    </citation>
    <scope>NUCLEOTIDE SEQUENCE [LARGE SCALE GENOMIC DNA]</scope>
    <source>
        <strain evidence="4">ATCC 36239 / CBS 767 / BCRC 21394 / JCM 1990 / NBRC 0083 / IGC 2968</strain>
    </source>
</reference>
<dbReference type="SUPFAM" id="SSF57756">
    <property type="entry name" value="Retrovirus zinc finger-like domains"/>
    <property type="match status" value="1"/>
</dbReference>
<evidence type="ECO:0000313" key="4">
    <source>
        <dbReference type="Proteomes" id="UP000000599"/>
    </source>
</evidence>
<dbReference type="STRING" id="284592.Q6BV11"/>
<keyword evidence="4" id="KW-1185">Reference proteome</keyword>
<dbReference type="InterPro" id="IPR036875">
    <property type="entry name" value="Znf_CCHC_sf"/>
</dbReference>
<name>Q6BV11_DEBHA</name>
<dbReference type="InterPro" id="IPR001878">
    <property type="entry name" value="Znf_CCHC"/>
</dbReference>
<dbReference type="PANTHER" id="PTHR33223:SF6">
    <property type="entry name" value="CCHC-TYPE DOMAIN-CONTAINING PROTEIN"/>
    <property type="match status" value="1"/>
</dbReference>
<dbReference type="Pfam" id="PF00098">
    <property type="entry name" value="zf-CCHC"/>
    <property type="match status" value="1"/>
</dbReference>
<dbReference type="EMBL" id="CR382135">
    <property type="protein sequence ID" value="CAG86014.1"/>
    <property type="molecule type" value="Genomic_DNA"/>
</dbReference>
<evidence type="ECO:0000256" key="1">
    <source>
        <dbReference type="PROSITE-ProRule" id="PRU00047"/>
    </source>
</evidence>
<dbReference type="Pfam" id="PF19259">
    <property type="entry name" value="Ty3_capsid"/>
    <property type="match status" value="1"/>
</dbReference>
<gene>
    <name evidence="3" type="ordered locus">DEHA2C06226g</name>
</gene>
<dbReference type="PROSITE" id="PS50158">
    <property type="entry name" value="ZF_CCHC"/>
    <property type="match status" value="1"/>
</dbReference>
<dbReference type="HOGENOM" id="CLU_946724_0_0_1"/>
<dbReference type="Proteomes" id="UP000000599">
    <property type="component" value="Chromosome C"/>
</dbReference>
<dbReference type="FunCoup" id="Q6BV11">
    <property type="interactions" value="31"/>
</dbReference>
<evidence type="ECO:0000313" key="3">
    <source>
        <dbReference type="EMBL" id="CAG86014.1"/>
    </source>
</evidence>
<dbReference type="InParanoid" id="Q6BV11"/>
<dbReference type="PANTHER" id="PTHR33223">
    <property type="entry name" value="CCHC-TYPE DOMAIN-CONTAINING PROTEIN"/>
    <property type="match status" value="1"/>
</dbReference>
<accession>Q6BV11</accession>
<dbReference type="Gene3D" id="4.10.60.10">
    <property type="entry name" value="Zinc finger, CCHC-type"/>
    <property type="match status" value="1"/>
</dbReference>
<keyword evidence="1" id="KW-0479">Metal-binding</keyword>
<organism evidence="3 4">
    <name type="scientific">Debaryomyces hansenii (strain ATCC 36239 / CBS 767 / BCRC 21394 / JCM 1990 / NBRC 0083 / IGC 2968)</name>
    <name type="common">Yeast</name>
    <name type="synonym">Torulaspora hansenii</name>
    <dbReference type="NCBI Taxonomy" id="284592"/>
    <lineage>
        <taxon>Eukaryota</taxon>
        <taxon>Fungi</taxon>
        <taxon>Dikarya</taxon>
        <taxon>Ascomycota</taxon>
        <taxon>Saccharomycotina</taxon>
        <taxon>Pichiomycetes</taxon>
        <taxon>Debaryomycetaceae</taxon>
        <taxon>Debaryomyces</taxon>
    </lineage>
</organism>
<dbReference type="VEuPathDB" id="FungiDB:DEHA2C06226g"/>
<dbReference type="OMA" id="IHRETHT"/>
<feature type="domain" description="CCHC-type" evidence="2">
    <location>
        <begin position="271"/>
        <end position="284"/>
    </location>
</feature>
<protein>
    <submittedName>
        <fullName evidence="3">DEHA2C06226p</fullName>
    </submittedName>
</protein>
<keyword evidence="1" id="KW-0862">Zinc</keyword>